<sequence length="42" mass="5143">MPQFEGEPRESETTIQELPEPRRAEILWTHRRFLRNSSFWLA</sequence>
<name>A0A2P2NA99_RHIMU</name>
<evidence type="ECO:0000313" key="1">
    <source>
        <dbReference type="EMBL" id="MBX39403.1"/>
    </source>
</evidence>
<dbReference type="AlphaFoldDB" id="A0A2P2NA99"/>
<protein>
    <submittedName>
        <fullName evidence="1">Uncharacterized protein</fullName>
    </submittedName>
</protein>
<accession>A0A2P2NA99</accession>
<organism evidence="1">
    <name type="scientific">Rhizophora mucronata</name>
    <name type="common">Asiatic mangrove</name>
    <dbReference type="NCBI Taxonomy" id="61149"/>
    <lineage>
        <taxon>Eukaryota</taxon>
        <taxon>Viridiplantae</taxon>
        <taxon>Streptophyta</taxon>
        <taxon>Embryophyta</taxon>
        <taxon>Tracheophyta</taxon>
        <taxon>Spermatophyta</taxon>
        <taxon>Magnoliopsida</taxon>
        <taxon>eudicotyledons</taxon>
        <taxon>Gunneridae</taxon>
        <taxon>Pentapetalae</taxon>
        <taxon>rosids</taxon>
        <taxon>fabids</taxon>
        <taxon>Malpighiales</taxon>
        <taxon>Rhizophoraceae</taxon>
        <taxon>Rhizophora</taxon>
    </lineage>
</organism>
<dbReference type="EMBL" id="GGEC01058919">
    <property type="protein sequence ID" value="MBX39403.1"/>
    <property type="molecule type" value="Transcribed_RNA"/>
</dbReference>
<proteinExistence type="predicted"/>
<reference evidence="1" key="1">
    <citation type="submission" date="2018-02" db="EMBL/GenBank/DDBJ databases">
        <title>Rhizophora mucronata_Transcriptome.</title>
        <authorList>
            <person name="Meera S.P."/>
            <person name="Sreeshan A."/>
            <person name="Augustine A."/>
        </authorList>
    </citation>
    <scope>NUCLEOTIDE SEQUENCE</scope>
    <source>
        <tissue evidence="1">Leaf</tissue>
    </source>
</reference>